<dbReference type="InterPro" id="IPR044846">
    <property type="entry name" value="GH10"/>
</dbReference>
<keyword evidence="4" id="KW-0119">Carbohydrate metabolism</keyword>
<dbReference type="OrthoDB" id="3055998at2759"/>
<evidence type="ECO:0000256" key="8">
    <source>
        <dbReference type="SAM" id="SignalP"/>
    </source>
</evidence>
<dbReference type="GO" id="GO:0031176">
    <property type="term" value="F:endo-1,4-beta-xylanase activity"/>
    <property type="evidence" value="ECO:0007669"/>
    <property type="project" value="UniProtKB-ARBA"/>
</dbReference>
<feature type="chain" id="PRO_5035482469" description="GH10 domain-containing protein" evidence="8">
    <location>
        <begin position="17"/>
        <end position="153"/>
    </location>
</feature>
<keyword evidence="6" id="KW-0624">Polysaccharide degradation</keyword>
<dbReference type="SUPFAM" id="SSF51445">
    <property type="entry name" value="(Trans)glycosidases"/>
    <property type="match status" value="1"/>
</dbReference>
<evidence type="ECO:0000313" key="10">
    <source>
        <dbReference type="EMBL" id="KAH7303689.1"/>
    </source>
</evidence>
<keyword evidence="3" id="KW-0378">Hydrolase</keyword>
<feature type="signal peptide" evidence="8">
    <location>
        <begin position="1"/>
        <end position="16"/>
    </location>
</feature>
<dbReference type="Proteomes" id="UP000813444">
    <property type="component" value="Unassembled WGS sequence"/>
</dbReference>
<evidence type="ECO:0000256" key="3">
    <source>
        <dbReference type="ARBA" id="ARBA00022801"/>
    </source>
</evidence>
<evidence type="ECO:0000256" key="6">
    <source>
        <dbReference type="ARBA" id="ARBA00023326"/>
    </source>
</evidence>
<dbReference type="AlphaFoldDB" id="A0A8K0SDK1"/>
<dbReference type="InterPro" id="IPR001000">
    <property type="entry name" value="GH10_dom"/>
</dbReference>
<keyword evidence="11" id="KW-1185">Reference proteome</keyword>
<reference evidence="10" key="1">
    <citation type="journal article" date="2021" name="Nat. Commun.">
        <title>Genetic determinants of endophytism in the Arabidopsis root mycobiome.</title>
        <authorList>
            <person name="Mesny F."/>
            <person name="Miyauchi S."/>
            <person name="Thiergart T."/>
            <person name="Pickel B."/>
            <person name="Atanasova L."/>
            <person name="Karlsson M."/>
            <person name="Huettel B."/>
            <person name="Barry K.W."/>
            <person name="Haridas S."/>
            <person name="Chen C."/>
            <person name="Bauer D."/>
            <person name="Andreopoulos W."/>
            <person name="Pangilinan J."/>
            <person name="LaButti K."/>
            <person name="Riley R."/>
            <person name="Lipzen A."/>
            <person name="Clum A."/>
            <person name="Drula E."/>
            <person name="Henrissat B."/>
            <person name="Kohler A."/>
            <person name="Grigoriev I.V."/>
            <person name="Martin F.M."/>
            <person name="Hacquard S."/>
        </authorList>
    </citation>
    <scope>NUCLEOTIDE SEQUENCE</scope>
    <source>
        <strain evidence="10">MPI-CAGE-CH-0235</strain>
    </source>
</reference>
<dbReference type="PROSITE" id="PS51760">
    <property type="entry name" value="GH10_2"/>
    <property type="match status" value="1"/>
</dbReference>
<feature type="region of interest" description="Disordered" evidence="7">
    <location>
        <begin position="40"/>
        <end position="69"/>
    </location>
</feature>
<protein>
    <recommendedName>
        <fullName evidence="9">GH10 domain-containing protein</fullName>
    </recommendedName>
</protein>
<accession>A0A8K0SDK1</accession>
<proteinExistence type="inferred from homology"/>
<dbReference type="PANTHER" id="PTHR31490">
    <property type="entry name" value="GLYCOSYL HYDROLASE"/>
    <property type="match status" value="1"/>
</dbReference>
<dbReference type="EMBL" id="JAGPNK010000030">
    <property type="protein sequence ID" value="KAH7303689.1"/>
    <property type="molecule type" value="Genomic_DNA"/>
</dbReference>
<evidence type="ECO:0000256" key="4">
    <source>
        <dbReference type="ARBA" id="ARBA00023277"/>
    </source>
</evidence>
<evidence type="ECO:0000256" key="1">
    <source>
        <dbReference type="ARBA" id="ARBA00007495"/>
    </source>
</evidence>
<dbReference type="GO" id="GO:0000272">
    <property type="term" value="P:polysaccharide catabolic process"/>
    <property type="evidence" value="ECO:0007669"/>
    <property type="project" value="UniProtKB-KW"/>
</dbReference>
<keyword evidence="2 8" id="KW-0732">Signal</keyword>
<gene>
    <name evidence="10" type="ORF">B0I35DRAFT_415027</name>
</gene>
<comment type="similarity">
    <text evidence="1">Belongs to the glycosyl hydrolase 10 (cellulase F) family.</text>
</comment>
<organism evidence="10 11">
    <name type="scientific">Stachybotrys elegans</name>
    <dbReference type="NCBI Taxonomy" id="80388"/>
    <lineage>
        <taxon>Eukaryota</taxon>
        <taxon>Fungi</taxon>
        <taxon>Dikarya</taxon>
        <taxon>Ascomycota</taxon>
        <taxon>Pezizomycotina</taxon>
        <taxon>Sordariomycetes</taxon>
        <taxon>Hypocreomycetidae</taxon>
        <taxon>Hypocreales</taxon>
        <taxon>Stachybotryaceae</taxon>
        <taxon>Stachybotrys</taxon>
    </lineage>
</organism>
<evidence type="ECO:0000256" key="5">
    <source>
        <dbReference type="ARBA" id="ARBA00023295"/>
    </source>
</evidence>
<dbReference type="Pfam" id="PF00331">
    <property type="entry name" value="Glyco_hydro_10"/>
    <property type="match status" value="1"/>
</dbReference>
<dbReference type="PANTHER" id="PTHR31490:SF76">
    <property type="entry name" value="ENDO-1,4-BETA-XYLANASE C"/>
    <property type="match status" value="1"/>
</dbReference>
<dbReference type="Gene3D" id="3.20.20.80">
    <property type="entry name" value="Glycosidases"/>
    <property type="match status" value="1"/>
</dbReference>
<comment type="caution">
    <text evidence="10">The sequence shown here is derived from an EMBL/GenBank/DDBJ whole genome shotgun (WGS) entry which is preliminary data.</text>
</comment>
<keyword evidence="5" id="KW-0326">Glycosidase</keyword>
<evidence type="ECO:0000313" key="11">
    <source>
        <dbReference type="Proteomes" id="UP000813444"/>
    </source>
</evidence>
<evidence type="ECO:0000256" key="7">
    <source>
        <dbReference type="SAM" id="MobiDB-lite"/>
    </source>
</evidence>
<evidence type="ECO:0000256" key="2">
    <source>
        <dbReference type="ARBA" id="ARBA00022729"/>
    </source>
</evidence>
<name>A0A8K0SDK1_9HYPO</name>
<dbReference type="InterPro" id="IPR017853">
    <property type="entry name" value="GH"/>
</dbReference>
<sequence>MHVLSVILVALPAVLAQSPVWGQYRRYHLHFRKHLRCCQPGSSNPPPAVTRSSIAPSQPQPTNTNPPPTGNVLHAKFIGKGKVYYGTSIGQYHLSNTRILDIVKASFGQITHKKSIKWYAHKPTHGSFNYTNANRIVAFAQQNSKLMRGHTLL</sequence>
<feature type="domain" description="GH10" evidence="9">
    <location>
        <begin position="86"/>
        <end position="153"/>
    </location>
</feature>
<evidence type="ECO:0000259" key="9">
    <source>
        <dbReference type="PROSITE" id="PS51760"/>
    </source>
</evidence>